<keyword evidence="2" id="KW-1003">Cell membrane</keyword>
<feature type="transmembrane region" description="Helical" evidence="6">
    <location>
        <begin position="225"/>
        <end position="246"/>
    </location>
</feature>
<gene>
    <name evidence="7" type="ORF">GCM10011489_28010</name>
</gene>
<dbReference type="Proteomes" id="UP000621454">
    <property type="component" value="Unassembled WGS sequence"/>
</dbReference>
<evidence type="ECO:0000256" key="4">
    <source>
        <dbReference type="ARBA" id="ARBA00022989"/>
    </source>
</evidence>
<feature type="transmembrane region" description="Helical" evidence="6">
    <location>
        <begin position="277"/>
        <end position="297"/>
    </location>
</feature>
<comment type="caution">
    <text evidence="7">The sequence shown here is derived from an EMBL/GenBank/DDBJ whole genome shotgun (WGS) entry which is preliminary data.</text>
</comment>
<evidence type="ECO:0000256" key="6">
    <source>
        <dbReference type="SAM" id="Phobius"/>
    </source>
</evidence>
<feature type="transmembrane region" description="Helical" evidence="6">
    <location>
        <begin position="396"/>
        <end position="415"/>
    </location>
</feature>
<evidence type="ECO:0000313" key="8">
    <source>
        <dbReference type="Proteomes" id="UP000621454"/>
    </source>
</evidence>
<dbReference type="EMBL" id="BMGC01000022">
    <property type="protein sequence ID" value="GGB38723.1"/>
    <property type="molecule type" value="Genomic_DNA"/>
</dbReference>
<feature type="transmembrane region" description="Helical" evidence="6">
    <location>
        <begin position="149"/>
        <end position="170"/>
    </location>
</feature>
<feature type="transmembrane region" description="Helical" evidence="6">
    <location>
        <begin position="330"/>
        <end position="351"/>
    </location>
</feature>
<evidence type="ECO:0000256" key="5">
    <source>
        <dbReference type="ARBA" id="ARBA00023136"/>
    </source>
</evidence>
<dbReference type="Gene3D" id="1.20.1740.10">
    <property type="entry name" value="Amino acid/polyamine transporter I"/>
    <property type="match status" value="1"/>
</dbReference>
<dbReference type="GO" id="GO:0005886">
    <property type="term" value="C:plasma membrane"/>
    <property type="evidence" value="ECO:0007669"/>
    <property type="project" value="UniProtKB-SubCell"/>
</dbReference>
<feature type="transmembrane region" description="Helical" evidence="6">
    <location>
        <begin position="427"/>
        <end position="450"/>
    </location>
</feature>
<dbReference type="PIRSF" id="PIRSF006060">
    <property type="entry name" value="AA_transporter"/>
    <property type="match status" value="1"/>
</dbReference>
<dbReference type="GO" id="GO:0022857">
    <property type="term" value="F:transmembrane transporter activity"/>
    <property type="evidence" value="ECO:0007669"/>
    <property type="project" value="InterPro"/>
</dbReference>
<keyword evidence="8" id="KW-1185">Reference proteome</keyword>
<dbReference type="InterPro" id="IPR050367">
    <property type="entry name" value="APC_superfamily"/>
</dbReference>
<organism evidence="7 8">
    <name type="scientific">Gordonia jinhuaensis</name>
    <dbReference type="NCBI Taxonomy" id="1517702"/>
    <lineage>
        <taxon>Bacteria</taxon>
        <taxon>Bacillati</taxon>
        <taxon>Actinomycetota</taxon>
        <taxon>Actinomycetes</taxon>
        <taxon>Mycobacteriales</taxon>
        <taxon>Gordoniaceae</taxon>
        <taxon>Gordonia</taxon>
    </lineage>
</organism>
<dbReference type="RefSeq" id="WP_188587207.1">
    <property type="nucleotide sequence ID" value="NZ_BMGC01000022.1"/>
</dbReference>
<reference evidence="7" key="2">
    <citation type="submission" date="2020-09" db="EMBL/GenBank/DDBJ databases">
        <authorList>
            <person name="Sun Q."/>
            <person name="Zhou Y."/>
        </authorList>
    </citation>
    <scope>NUCLEOTIDE SEQUENCE</scope>
    <source>
        <strain evidence="7">CGMCC 1.12827</strain>
    </source>
</reference>
<evidence type="ECO:0000256" key="3">
    <source>
        <dbReference type="ARBA" id="ARBA00022692"/>
    </source>
</evidence>
<dbReference type="PANTHER" id="PTHR42770">
    <property type="entry name" value="AMINO ACID TRANSPORTER-RELATED"/>
    <property type="match status" value="1"/>
</dbReference>
<feature type="transmembrane region" description="Helical" evidence="6">
    <location>
        <begin position="190"/>
        <end position="213"/>
    </location>
</feature>
<protein>
    <submittedName>
        <fullName evidence="7">Amino acid permease</fullName>
    </submittedName>
</protein>
<name>A0A916TBL8_9ACTN</name>
<evidence type="ECO:0000313" key="7">
    <source>
        <dbReference type="EMBL" id="GGB38723.1"/>
    </source>
</evidence>
<evidence type="ECO:0000256" key="1">
    <source>
        <dbReference type="ARBA" id="ARBA00004651"/>
    </source>
</evidence>
<feature type="transmembrane region" description="Helical" evidence="6">
    <location>
        <begin position="363"/>
        <end position="384"/>
    </location>
</feature>
<comment type="subcellular location">
    <subcellularLocation>
        <location evidence="1">Cell membrane</location>
        <topology evidence="1">Multi-pass membrane protein</topology>
    </subcellularLocation>
</comment>
<feature type="transmembrane region" description="Helical" evidence="6">
    <location>
        <begin position="122"/>
        <end position="140"/>
    </location>
</feature>
<keyword evidence="3 6" id="KW-0812">Transmembrane</keyword>
<feature type="transmembrane region" description="Helical" evidence="6">
    <location>
        <begin position="87"/>
        <end position="110"/>
    </location>
</feature>
<sequence length="475" mass="49937">MPETSKRSLSTAKIVFLVVAAAAPLVAMAGTVPLSIGIGNGVGVPGTYLIATVTLLLFAVGYAAMARIVTRGGGFYTYVAEGLGRPAAAAGAVFAMVAYNALVAALAGGVGYFLTSGLGLPLPWWVCSLAGVALMAFLGYRRIDLSARLLMVLIIAEIVVLSVFDIAVMIELGGRAFTWSSFSPHEIFSGAPGVALMFAFGSFFGFEAAALYAEESKDPARTVPRATYAAVLVIGGFYLFTSWMMIGAIGADRAREQAADHSGELFLDLSADKLGDIASALFGLMVITSVFASLLSAHNATSRYLLTMGRDGLLPSALGRTHPTYGSPYVASRAQAVLIAVVVAVFAVLGLDPYRQLVSVMSGLSTLGIILLQTLASVAIVVFFRRRRDPRVFATIVAPVLACVGMALATYFLFANFDVLADSHNPVMLSMPWVVLALGVIAALYVARLARTSPERYRRLGNAIDSSTSLEGVTQ</sequence>
<feature type="transmembrane region" description="Helical" evidence="6">
    <location>
        <begin position="45"/>
        <end position="66"/>
    </location>
</feature>
<keyword evidence="5 6" id="KW-0472">Membrane</keyword>
<dbReference type="PANTHER" id="PTHR42770:SF16">
    <property type="entry name" value="AMINO ACID PERMEASE"/>
    <property type="match status" value="1"/>
</dbReference>
<evidence type="ECO:0000256" key="2">
    <source>
        <dbReference type="ARBA" id="ARBA00022475"/>
    </source>
</evidence>
<dbReference type="InterPro" id="IPR002293">
    <property type="entry name" value="AA/rel_permease1"/>
</dbReference>
<proteinExistence type="predicted"/>
<accession>A0A916TBL8</accession>
<dbReference type="AlphaFoldDB" id="A0A916TBL8"/>
<keyword evidence="4 6" id="KW-1133">Transmembrane helix</keyword>
<reference evidence="7" key="1">
    <citation type="journal article" date="2014" name="Int. J. Syst. Evol. Microbiol.">
        <title>Complete genome sequence of Corynebacterium casei LMG S-19264T (=DSM 44701T), isolated from a smear-ripened cheese.</title>
        <authorList>
            <consortium name="US DOE Joint Genome Institute (JGI-PGF)"/>
            <person name="Walter F."/>
            <person name="Albersmeier A."/>
            <person name="Kalinowski J."/>
            <person name="Ruckert C."/>
        </authorList>
    </citation>
    <scope>NUCLEOTIDE SEQUENCE</scope>
    <source>
        <strain evidence="7">CGMCC 1.12827</strain>
    </source>
</reference>
<dbReference type="Pfam" id="PF13520">
    <property type="entry name" value="AA_permease_2"/>
    <property type="match status" value="1"/>
</dbReference>